<organism evidence="2 3">
    <name type="scientific">Xylaria grammica</name>
    <dbReference type="NCBI Taxonomy" id="363999"/>
    <lineage>
        <taxon>Eukaryota</taxon>
        <taxon>Fungi</taxon>
        <taxon>Dikarya</taxon>
        <taxon>Ascomycota</taxon>
        <taxon>Pezizomycotina</taxon>
        <taxon>Sordariomycetes</taxon>
        <taxon>Xylariomycetidae</taxon>
        <taxon>Xylariales</taxon>
        <taxon>Xylariaceae</taxon>
        <taxon>Xylaria</taxon>
    </lineage>
</organism>
<evidence type="ECO:0000256" key="1">
    <source>
        <dbReference type="SAM" id="MobiDB-lite"/>
    </source>
</evidence>
<feature type="region of interest" description="Disordered" evidence="1">
    <location>
        <begin position="302"/>
        <end position="355"/>
    </location>
</feature>
<proteinExistence type="predicted"/>
<feature type="compositionally biased region" description="Polar residues" evidence="1">
    <location>
        <begin position="648"/>
        <end position="659"/>
    </location>
</feature>
<dbReference type="Proteomes" id="UP000286045">
    <property type="component" value="Unassembled WGS sequence"/>
</dbReference>
<evidence type="ECO:0000313" key="3">
    <source>
        <dbReference type="Proteomes" id="UP000286045"/>
    </source>
</evidence>
<feature type="compositionally biased region" description="Polar residues" evidence="1">
    <location>
        <begin position="7"/>
        <end position="34"/>
    </location>
</feature>
<sequence>MRRKKTPGTQHTSQQNSPTLDSSTYDMPNVNNDNSRASSATRSTTPGQWLPYQGEPVMTTKSIQGRFIDTYRDRDWFVQLAMLMEPLDQTQSKLFLKFYFFLRDFMPYGLIGNDNDDSSFGHILGNDVMNFLLCQGEHTVSRHKVTKNAEFAFLELEKWMGRGKTWREALQQAQETESDKQRKRRAGWKAPGLHTPAGLLAVLVLAHPDPDSKFRNWVGRLEIDWMIRPRNTLAVKHGFWEGISTDNIYDVFAAEEPRAPQFRFLADYTVLFSQFEACQSDIRPFVQDWARKISLEAPRQSPALVGNSHAAEPSTEADTISGHPPDSNASGGCDMSSDQDLAGGERDKTGAAEPTHALDSLRMQLTSYSEGCDLQQWLFDKLLENKDGEVLSYWCYYWQGRIDAVKNLQDQLITRSLFEQSLQRLKSLYSDASVAEAYMLLDKADEALAVPITDTREFLQSIQAIESCHKWLEARADLRALVGTGTSHIKDIEKRLAAHQACFLYDLMRLSPFHDHWSNVMAFDTKRIRVAVEDARRPVPQKDQQWWRDSTHLLFNEETIRMLKLTNWQLVMLFSGSCDPLTAVQARVFRQKFVPEAQQDAADFSIFTPKSVVPDRISNDAIHSQHGSLYKLFGQVEEFGLPTPVPSTPTELEGSSRTLSRISREPSPPPKRPRTPFKKNVFAGRVHVPAKRAYSPDQPADKSLKLLTKADLLEELAAARAYCEPQLRVIDDQLKGLTNNMGHMVTHTNFHNALELQKQAFLKKFTPFKADIQAALESHKDEVTGAIQEQSASYVESVASRFKVDMQFALSSEGEKIADRQSSHLAQQDKSLATIKDDVGRIIQEAVQEHFATLKQDLGQSIQKETQKQFEKIQPLINDLLPLKREVEEVLSTKLQGVQKEITELKTLVAKAQALPSEGEHGYLSLKCPAPSGTQPEYDGQLLRAAWFYINALGNPEGGVCADEETLELTKFKFPSLEERHIVIALHHVHQQAYGCELRYHLDIC</sequence>
<dbReference type="EMBL" id="RYZI01000118">
    <property type="protein sequence ID" value="RWA10339.1"/>
    <property type="molecule type" value="Genomic_DNA"/>
</dbReference>
<accession>A0A439D7F2</accession>
<gene>
    <name evidence="2" type="ORF">EKO27_g4766</name>
</gene>
<dbReference type="AlphaFoldDB" id="A0A439D7F2"/>
<feature type="region of interest" description="Disordered" evidence="1">
    <location>
        <begin position="642"/>
        <end position="677"/>
    </location>
</feature>
<comment type="caution">
    <text evidence="2">The sequence shown here is derived from an EMBL/GenBank/DDBJ whole genome shotgun (WGS) entry which is preliminary data.</text>
</comment>
<name>A0A439D7F2_9PEZI</name>
<feature type="region of interest" description="Disordered" evidence="1">
    <location>
        <begin position="1"/>
        <end position="53"/>
    </location>
</feature>
<reference evidence="2 3" key="1">
    <citation type="submission" date="2018-12" db="EMBL/GenBank/DDBJ databases">
        <title>Draft genome sequence of Xylaria grammica IHI A82.</title>
        <authorList>
            <person name="Buettner E."/>
            <person name="Kellner H."/>
        </authorList>
    </citation>
    <scope>NUCLEOTIDE SEQUENCE [LARGE SCALE GENOMIC DNA]</scope>
    <source>
        <strain evidence="2 3">IHI A82</strain>
    </source>
</reference>
<evidence type="ECO:0000313" key="2">
    <source>
        <dbReference type="EMBL" id="RWA10339.1"/>
    </source>
</evidence>
<protein>
    <submittedName>
        <fullName evidence="2">Uncharacterized protein</fullName>
    </submittedName>
</protein>
<feature type="compositionally biased region" description="Low complexity" evidence="1">
    <location>
        <begin position="35"/>
        <end position="45"/>
    </location>
</feature>
<keyword evidence="3" id="KW-1185">Reference proteome</keyword>